<evidence type="ECO:0000256" key="1">
    <source>
        <dbReference type="SAM" id="MobiDB-lite"/>
    </source>
</evidence>
<gene>
    <name evidence="2" type="ORF">HPG69_000188</name>
</gene>
<accession>A0A7J7EVD5</accession>
<feature type="region of interest" description="Disordered" evidence="1">
    <location>
        <begin position="65"/>
        <end position="90"/>
    </location>
</feature>
<reference evidence="2 3" key="1">
    <citation type="journal article" date="2020" name="Mol. Biol. Evol.">
        <title>Interspecific Gene Flow and the Evolution of Specialization in Black and White Rhinoceros.</title>
        <authorList>
            <person name="Moodley Y."/>
            <person name="Westbury M.V."/>
            <person name="Russo I.M."/>
            <person name="Gopalakrishnan S."/>
            <person name="Rakotoarivelo A."/>
            <person name="Olsen R.A."/>
            <person name="Prost S."/>
            <person name="Tunstall T."/>
            <person name="Ryder O.A."/>
            <person name="Dalen L."/>
            <person name="Bruford M.W."/>
        </authorList>
    </citation>
    <scope>NUCLEOTIDE SEQUENCE [LARGE SCALE GENOMIC DNA]</scope>
    <source>
        <strain evidence="2">SBR-YM</strain>
        <tissue evidence="2">Skin</tissue>
    </source>
</reference>
<evidence type="ECO:0000313" key="3">
    <source>
        <dbReference type="Proteomes" id="UP000551758"/>
    </source>
</evidence>
<evidence type="ECO:0000313" key="2">
    <source>
        <dbReference type="EMBL" id="KAF5919588.1"/>
    </source>
</evidence>
<proteinExistence type="predicted"/>
<dbReference type="EMBL" id="JACDTQ010002243">
    <property type="protein sequence ID" value="KAF5919588.1"/>
    <property type="molecule type" value="Genomic_DNA"/>
</dbReference>
<dbReference type="AlphaFoldDB" id="A0A7J7EVD5"/>
<keyword evidence="3" id="KW-1185">Reference proteome</keyword>
<protein>
    <submittedName>
        <fullName evidence="2">Uncharacterized protein</fullName>
    </submittedName>
</protein>
<dbReference type="Proteomes" id="UP000551758">
    <property type="component" value="Unassembled WGS sequence"/>
</dbReference>
<comment type="caution">
    <text evidence="2">The sequence shown here is derived from an EMBL/GenBank/DDBJ whole genome shotgun (WGS) entry which is preliminary data.</text>
</comment>
<name>A0A7J7EVD5_DICBM</name>
<sequence length="110" mass="11233">MAQTPDGISCELRGKRYPFSSIWLGGSSAAPKPEAHSALRGAGQAVLSAPPEGLAARDPLHSFLDGPKGVRPSLPPGTATMESLPAPYLSSSEGMSQGLAATPLALQKLP</sequence>
<organism evidence="2 3">
    <name type="scientific">Diceros bicornis minor</name>
    <name type="common">South-central black rhinoceros</name>
    <dbReference type="NCBI Taxonomy" id="77932"/>
    <lineage>
        <taxon>Eukaryota</taxon>
        <taxon>Metazoa</taxon>
        <taxon>Chordata</taxon>
        <taxon>Craniata</taxon>
        <taxon>Vertebrata</taxon>
        <taxon>Euteleostomi</taxon>
        <taxon>Mammalia</taxon>
        <taxon>Eutheria</taxon>
        <taxon>Laurasiatheria</taxon>
        <taxon>Perissodactyla</taxon>
        <taxon>Rhinocerotidae</taxon>
        <taxon>Diceros</taxon>
    </lineage>
</organism>